<proteinExistence type="predicted"/>
<organism evidence="1 2">
    <name type="scientific">Mesorhizobium delmotii</name>
    <dbReference type="NCBI Taxonomy" id="1631247"/>
    <lineage>
        <taxon>Bacteria</taxon>
        <taxon>Pseudomonadati</taxon>
        <taxon>Pseudomonadota</taxon>
        <taxon>Alphaproteobacteria</taxon>
        <taxon>Hyphomicrobiales</taxon>
        <taxon>Phyllobacteriaceae</taxon>
        <taxon>Mesorhizobium</taxon>
    </lineage>
</organism>
<keyword evidence="2" id="KW-1185">Reference proteome</keyword>
<evidence type="ECO:0000313" key="2">
    <source>
        <dbReference type="Proteomes" id="UP000245698"/>
    </source>
</evidence>
<dbReference type="AlphaFoldDB" id="A0A2P9AVB5"/>
<accession>A0A2P9AVB5</accession>
<reference evidence="2" key="1">
    <citation type="submission" date="2016-12" db="EMBL/GenBank/DDBJ databases">
        <authorList>
            <person name="Brunel B."/>
        </authorList>
    </citation>
    <scope>NUCLEOTIDE SEQUENCE [LARGE SCALE GENOMIC DNA]</scope>
</reference>
<dbReference type="EMBL" id="FUIG01000070">
    <property type="protein sequence ID" value="SJM35143.1"/>
    <property type="molecule type" value="Genomic_DNA"/>
</dbReference>
<sequence>MAFRRIAKDRRAVVGKYAAADGGRREPLCCALAGHGIRSIGRNVGAMTSAQDDLGMGPGVPLGREDGHSAGMDGGPVDSFRSNTRSSAGFMFLQIDTENVGAGCIGGGSGIRTHGGLAPTPVFKTGALNRSAIPPS</sequence>
<evidence type="ECO:0000313" key="1">
    <source>
        <dbReference type="EMBL" id="SJM35143.1"/>
    </source>
</evidence>
<name>A0A2P9AVB5_9HYPH</name>
<protein>
    <submittedName>
        <fullName evidence="1">Uncharacterized protein</fullName>
    </submittedName>
</protein>
<dbReference type="Proteomes" id="UP000245698">
    <property type="component" value="Unassembled WGS sequence"/>
</dbReference>
<gene>
    <name evidence="1" type="ORF">BQ8482_60154</name>
</gene>